<dbReference type="EMBL" id="SDMP01000002">
    <property type="protein sequence ID" value="RYR74675.1"/>
    <property type="molecule type" value="Genomic_DNA"/>
</dbReference>
<dbReference type="Proteomes" id="UP000289738">
    <property type="component" value="Chromosome A02"/>
</dbReference>
<dbReference type="InterPro" id="IPR036380">
    <property type="entry name" value="Isochorismatase-like_sf"/>
</dbReference>
<evidence type="ECO:0000313" key="2">
    <source>
        <dbReference type="Proteomes" id="UP000289738"/>
    </source>
</evidence>
<dbReference type="Gene3D" id="3.40.50.850">
    <property type="entry name" value="Isochorismatase-like"/>
    <property type="match status" value="1"/>
</dbReference>
<name>A0A445EGW4_ARAHY</name>
<sequence>MVVEKNTYSAFRKSGLEEKLVEMKIKEVTGVIPTCAARPMRERHLGFGAFFSSDATATSDEEIYDAILKNMAYGFTYMAYAQLMAALHSKQNAEGLGIVGGRLGGAGGKRVASVGRCRTG</sequence>
<keyword evidence="2" id="KW-1185">Reference proteome</keyword>
<reference evidence="1 2" key="1">
    <citation type="submission" date="2019-01" db="EMBL/GenBank/DDBJ databases">
        <title>Sequencing of cultivated peanut Arachis hypogaea provides insights into genome evolution and oil improvement.</title>
        <authorList>
            <person name="Chen X."/>
        </authorList>
    </citation>
    <scope>NUCLEOTIDE SEQUENCE [LARGE SCALE GENOMIC DNA]</scope>
    <source>
        <strain evidence="2">cv. Fuhuasheng</strain>
        <tissue evidence="1">Leaves</tissue>
    </source>
</reference>
<dbReference type="AlphaFoldDB" id="A0A445EGW4"/>
<dbReference type="PANTHER" id="PTHR43540:SF6">
    <property type="entry name" value="ISOCHORISMATASE-LIKE DOMAIN-CONTAINING PROTEIN"/>
    <property type="match status" value="1"/>
</dbReference>
<organism evidence="1 2">
    <name type="scientific">Arachis hypogaea</name>
    <name type="common">Peanut</name>
    <dbReference type="NCBI Taxonomy" id="3818"/>
    <lineage>
        <taxon>Eukaryota</taxon>
        <taxon>Viridiplantae</taxon>
        <taxon>Streptophyta</taxon>
        <taxon>Embryophyta</taxon>
        <taxon>Tracheophyta</taxon>
        <taxon>Spermatophyta</taxon>
        <taxon>Magnoliopsida</taxon>
        <taxon>eudicotyledons</taxon>
        <taxon>Gunneridae</taxon>
        <taxon>Pentapetalae</taxon>
        <taxon>rosids</taxon>
        <taxon>fabids</taxon>
        <taxon>Fabales</taxon>
        <taxon>Fabaceae</taxon>
        <taxon>Papilionoideae</taxon>
        <taxon>50 kb inversion clade</taxon>
        <taxon>dalbergioids sensu lato</taxon>
        <taxon>Dalbergieae</taxon>
        <taxon>Pterocarpus clade</taxon>
        <taxon>Arachis</taxon>
    </lineage>
</organism>
<dbReference type="STRING" id="3818.A0A445EGW4"/>
<dbReference type="SUPFAM" id="SSF52499">
    <property type="entry name" value="Isochorismatase-like hydrolases"/>
    <property type="match status" value="1"/>
</dbReference>
<comment type="caution">
    <text evidence="1">The sequence shown here is derived from an EMBL/GenBank/DDBJ whole genome shotgun (WGS) entry which is preliminary data.</text>
</comment>
<accession>A0A445EGW4</accession>
<gene>
    <name evidence="1" type="ORF">Ahy_A02g009398</name>
</gene>
<dbReference type="PANTHER" id="PTHR43540">
    <property type="entry name" value="PEROXYUREIDOACRYLATE/UREIDOACRYLATE AMIDOHYDROLASE-RELATED"/>
    <property type="match status" value="1"/>
</dbReference>
<evidence type="ECO:0000313" key="1">
    <source>
        <dbReference type="EMBL" id="RYR74675.1"/>
    </source>
</evidence>
<protein>
    <submittedName>
        <fullName evidence="1">Uncharacterized protein</fullName>
    </submittedName>
</protein>
<dbReference type="InterPro" id="IPR050272">
    <property type="entry name" value="Isochorismatase-like_hydrls"/>
</dbReference>
<proteinExistence type="predicted"/>